<feature type="region of interest" description="Disordered" evidence="1">
    <location>
        <begin position="86"/>
        <end position="109"/>
    </location>
</feature>
<evidence type="ECO:0000313" key="2">
    <source>
        <dbReference type="EMBL" id="PKU74577.1"/>
    </source>
</evidence>
<proteinExistence type="predicted"/>
<organism evidence="2 3">
    <name type="scientific">Dendrobium catenatum</name>
    <dbReference type="NCBI Taxonomy" id="906689"/>
    <lineage>
        <taxon>Eukaryota</taxon>
        <taxon>Viridiplantae</taxon>
        <taxon>Streptophyta</taxon>
        <taxon>Embryophyta</taxon>
        <taxon>Tracheophyta</taxon>
        <taxon>Spermatophyta</taxon>
        <taxon>Magnoliopsida</taxon>
        <taxon>Liliopsida</taxon>
        <taxon>Asparagales</taxon>
        <taxon>Orchidaceae</taxon>
        <taxon>Epidendroideae</taxon>
        <taxon>Malaxideae</taxon>
        <taxon>Dendrobiinae</taxon>
        <taxon>Dendrobium</taxon>
    </lineage>
</organism>
<reference evidence="2 3" key="2">
    <citation type="journal article" date="2017" name="Nature">
        <title>The Apostasia genome and the evolution of orchids.</title>
        <authorList>
            <person name="Zhang G.Q."/>
            <person name="Liu K.W."/>
            <person name="Li Z."/>
            <person name="Lohaus R."/>
            <person name="Hsiao Y.Y."/>
            <person name="Niu S.C."/>
            <person name="Wang J.Y."/>
            <person name="Lin Y.C."/>
            <person name="Xu Q."/>
            <person name="Chen L.J."/>
            <person name="Yoshida K."/>
            <person name="Fujiwara S."/>
            <person name="Wang Z.W."/>
            <person name="Zhang Y.Q."/>
            <person name="Mitsuda N."/>
            <person name="Wang M."/>
            <person name="Liu G.H."/>
            <person name="Pecoraro L."/>
            <person name="Huang H.X."/>
            <person name="Xiao X.J."/>
            <person name="Lin M."/>
            <person name="Wu X.Y."/>
            <person name="Wu W.L."/>
            <person name="Chen Y.Y."/>
            <person name="Chang S.B."/>
            <person name="Sakamoto S."/>
            <person name="Ohme-Takagi M."/>
            <person name="Yagi M."/>
            <person name="Zeng S.J."/>
            <person name="Shen C.Y."/>
            <person name="Yeh C.M."/>
            <person name="Luo Y.B."/>
            <person name="Tsai W.C."/>
            <person name="Van de Peer Y."/>
            <person name="Liu Z.J."/>
        </authorList>
    </citation>
    <scope>NUCLEOTIDE SEQUENCE [LARGE SCALE GENOMIC DNA]</scope>
    <source>
        <tissue evidence="2">The whole plant</tissue>
    </source>
</reference>
<dbReference type="Proteomes" id="UP000233837">
    <property type="component" value="Unassembled WGS sequence"/>
</dbReference>
<evidence type="ECO:0000256" key="1">
    <source>
        <dbReference type="SAM" id="MobiDB-lite"/>
    </source>
</evidence>
<evidence type="ECO:0000313" key="3">
    <source>
        <dbReference type="Proteomes" id="UP000233837"/>
    </source>
</evidence>
<keyword evidence="3" id="KW-1185">Reference proteome</keyword>
<sequence length="109" mass="12152">MLRRLLEMQTKTSRVVPMANPNQDLTGIPLAEAKKEEFDKGRFFHQQSPPIAPIKSGSVSLDEGTTKMKIFSGGDRVADHYERYFGQGEPVIREGGGQEPPPRALKRAE</sequence>
<dbReference type="EMBL" id="KZ502674">
    <property type="protein sequence ID" value="PKU74577.1"/>
    <property type="molecule type" value="Genomic_DNA"/>
</dbReference>
<gene>
    <name evidence="2" type="ORF">MA16_Dca003780</name>
</gene>
<reference evidence="2 3" key="1">
    <citation type="journal article" date="2016" name="Sci. Rep.">
        <title>The Dendrobium catenatum Lindl. genome sequence provides insights into polysaccharide synthase, floral development and adaptive evolution.</title>
        <authorList>
            <person name="Zhang G.Q."/>
            <person name="Xu Q."/>
            <person name="Bian C."/>
            <person name="Tsai W.C."/>
            <person name="Yeh C.M."/>
            <person name="Liu K.W."/>
            <person name="Yoshida K."/>
            <person name="Zhang L.S."/>
            <person name="Chang S.B."/>
            <person name="Chen F."/>
            <person name="Shi Y."/>
            <person name="Su Y.Y."/>
            <person name="Zhang Y.Q."/>
            <person name="Chen L.J."/>
            <person name="Yin Y."/>
            <person name="Lin M."/>
            <person name="Huang H."/>
            <person name="Deng H."/>
            <person name="Wang Z.W."/>
            <person name="Zhu S.L."/>
            <person name="Zhao X."/>
            <person name="Deng C."/>
            <person name="Niu S.C."/>
            <person name="Huang J."/>
            <person name="Wang M."/>
            <person name="Liu G.H."/>
            <person name="Yang H.J."/>
            <person name="Xiao X.J."/>
            <person name="Hsiao Y.Y."/>
            <person name="Wu W.L."/>
            <person name="Chen Y.Y."/>
            <person name="Mitsuda N."/>
            <person name="Ohme-Takagi M."/>
            <person name="Luo Y.B."/>
            <person name="Van de Peer Y."/>
            <person name="Liu Z.J."/>
        </authorList>
    </citation>
    <scope>NUCLEOTIDE SEQUENCE [LARGE SCALE GENOMIC DNA]</scope>
    <source>
        <tissue evidence="2">The whole plant</tissue>
    </source>
</reference>
<name>A0A2I0WFZ2_9ASPA</name>
<protein>
    <submittedName>
        <fullName evidence="2">Uncharacterized protein</fullName>
    </submittedName>
</protein>
<dbReference type="AlphaFoldDB" id="A0A2I0WFZ2"/>
<accession>A0A2I0WFZ2</accession>